<reference evidence="3" key="1">
    <citation type="submission" date="2017-02" db="UniProtKB">
        <authorList>
            <consortium name="WormBaseParasite"/>
        </authorList>
    </citation>
    <scope>IDENTIFICATION</scope>
</reference>
<organism evidence="2 3">
    <name type="scientific">Strongyloides papillosus</name>
    <name type="common">Intestinal threadworm</name>
    <dbReference type="NCBI Taxonomy" id="174720"/>
    <lineage>
        <taxon>Eukaryota</taxon>
        <taxon>Metazoa</taxon>
        <taxon>Ecdysozoa</taxon>
        <taxon>Nematoda</taxon>
        <taxon>Chromadorea</taxon>
        <taxon>Rhabditida</taxon>
        <taxon>Tylenchina</taxon>
        <taxon>Panagrolaimomorpha</taxon>
        <taxon>Strongyloidoidea</taxon>
        <taxon>Strongyloididae</taxon>
        <taxon>Strongyloides</taxon>
    </lineage>
</organism>
<keyword evidence="2" id="KW-1185">Reference proteome</keyword>
<accession>A0A0N5C2G9</accession>
<proteinExistence type="predicted"/>
<dbReference type="AlphaFoldDB" id="A0A0N5C2G9"/>
<keyword evidence="1" id="KW-0732">Signal</keyword>
<evidence type="ECO:0000313" key="2">
    <source>
        <dbReference type="Proteomes" id="UP000046392"/>
    </source>
</evidence>
<dbReference type="Proteomes" id="UP000046392">
    <property type="component" value="Unplaced"/>
</dbReference>
<feature type="signal peptide" evidence="1">
    <location>
        <begin position="1"/>
        <end position="21"/>
    </location>
</feature>
<sequence length="79" mass="9302">MMNIIVKVCLFYLFMIQCINGGDHNEIPLNNSFAVCYNMAHSNRNLKTPQYHNITASFFAKYQKPDYYLHCHTKSISFF</sequence>
<protein>
    <submittedName>
        <fullName evidence="3">Secreted protein</fullName>
    </submittedName>
</protein>
<evidence type="ECO:0000313" key="3">
    <source>
        <dbReference type="WBParaSite" id="SPAL_0001217900.1"/>
    </source>
</evidence>
<name>A0A0N5C2G9_STREA</name>
<feature type="chain" id="PRO_5005895281" evidence="1">
    <location>
        <begin position="22"/>
        <end position="79"/>
    </location>
</feature>
<evidence type="ECO:0000256" key="1">
    <source>
        <dbReference type="SAM" id="SignalP"/>
    </source>
</evidence>
<dbReference type="WBParaSite" id="SPAL_0001217900.1">
    <property type="protein sequence ID" value="SPAL_0001217900.1"/>
    <property type="gene ID" value="SPAL_0001217900"/>
</dbReference>